<evidence type="ECO:0000313" key="2">
    <source>
        <dbReference type="EMBL" id="MXU83653.1"/>
    </source>
</evidence>
<name>A0A6B0UBX6_IXORI</name>
<keyword evidence="1" id="KW-0812">Transmembrane</keyword>
<sequence>MVHVHPPVRVIIVLILLLFLAGVLFVNVQDFGTWHKTGCLQLSVLSYLELLRLFRGLSSELPSQEVRVDGPEELNQ</sequence>
<keyword evidence="1" id="KW-0472">Membrane</keyword>
<protein>
    <submittedName>
        <fullName evidence="2">Uncharacterized protein</fullName>
    </submittedName>
</protein>
<evidence type="ECO:0000256" key="1">
    <source>
        <dbReference type="SAM" id="Phobius"/>
    </source>
</evidence>
<feature type="transmembrane region" description="Helical" evidence="1">
    <location>
        <begin position="6"/>
        <end position="26"/>
    </location>
</feature>
<reference evidence="2" key="1">
    <citation type="submission" date="2019-12" db="EMBL/GenBank/DDBJ databases">
        <title>An insight into the sialome of adult female Ixodes ricinus ticks feeding for 6 days.</title>
        <authorList>
            <person name="Perner J."/>
            <person name="Ribeiro J.M.C."/>
        </authorList>
    </citation>
    <scope>NUCLEOTIDE SEQUENCE</scope>
    <source>
        <strain evidence="2">Semi-engorged</strain>
        <tissue evidence="2">Salivary glands</tissue>
    </source>
</reference>
<accession>A0A6B0UBX6</accession>
<dbReference type="EMBL" id="GIFC01001570">
    <property type="protein sequence ID" value="MXU83653.1"/>
    <property type="molecule type" value="Transcribed_RNA"/>
</dbReference>
<dbReference type="AlphaFoldDB" id="A0A6B0UBX6"/>
<organism evidence="2">
    <name type="scientific">Ixodes ricinus</name>
    <name type="common">Common tick</name>
    <name type="synonym">Acarus ricinus</name>
    <dbReference type="NCBI Taxonomy" id="34613"/>
    <lineage>
        <taxon>Eukaryota</taxon>
        <taxon>Metazoa</taxon>
        <taxon>Ecdysozoa</taxon>
        <taxon>Arthropoda</taxon>
        <taxon>Chelicerata</taxon>
        <taxon>Arachnida</taxon>
        <taxon>Acari</taxon>
        <taxon>Parasitiformes</taxon>
        <taxon>Ixodida</taxon>
        <taxon>Ixodoidea</taxon>
        <taxon>Ixodidae</taxon>
        <taxon>Ixodinae</taxon>
        <taxon>Ixodes</taxon>
    </lineage>
</organism>
<keyword evidence="1" id="KW-1133">Transmembrane helix</keyword>
<proteinExistence type="predicted"/>